<dbReference type="AlphaFoldDB" id="Q9RZ44"/>
<dbReference type="PATRIC" id="fig|243230.17.peg.2997"/>
<dbReference type="InParanoid" id="Q9RZ44"/>
<reference evidence="2 3" key="1">
    <citation type="journal article" date="1999" name="Science">
        <title>Genome sequence of the radioresistant bacterium Deinococcus radiodurans R1.</title>
        <authorList>
            <person name="White O."/>
            <person name="Eisen J.A."/>
            <person name="Heidelberg J.F."/>
            <person name="Hickey E.K."/>
            <person name="Peterson J.D."/>
            <person name="Dodson R.J."/>
            <person name="Haft D.H."/>
            <person name="Gwinn M.L."/>
            <person name="Nelson W.C."/>
            <person name="Richardson D.L."/>
            <person name="Moffat K.S."/>
            <person name="Qin H."/>
            <person name="Jiang L."/>
            <person name="Pamphile W."/>
            <person name="Crosby M."/>
            <person name="Shen M."/>
            <person name="Vamathevan J.J."/>
            <person name="Lam P."/>
            <person name="McDonald L."/>
            <person name="Utterback T."/>
            <person name="Zalewski C."/>
            <person name="Makarova K.S."/>
            <person name="Aravind L."/>
            <person name="Daly M.J."/>
            <person name="Minton K.W."/>
            <person name="Fleischmann R.D."/>
            <person name="Ketchum K.A."/>
            <person name="Nelson K.E."/>
            <person name="Salzberg S."/>
            <person name="Smith H.O."/>
            <person name="Venter J.C."/>
            <person name="Fraser C.M."/>
        </authorList>
    </citation>
    <scope>NUCLEOTIDE SEQUENCE [LARGE SCALE GENOMIC DNA]</scope>
    <source>
        <strain evidence="3">ATCC 13939 / DSM 20539 / JCM 16871 / LMG 4051 / NBRC 15346 / NCIMB 9279 / R1 / VKM B-1422</strain>
    </source>
</reference>
<evidence type="ECO:0000313" key="3">
    <source>
        <dbReference type="Proteomes" id="UP000002524"/>
    </source>
</evidence>
<dbReference type="Proteomes" id="UP000002524">
    <property type="component" value="Chromosome 2"/>
</dbReference>
<dbReference type="EnsemblBacteria" id="AAF12326">
    <property type="protein sequence ID" value="AAF12326"/>
    <property type="gene ID" value="DR_A0110"/>
</dbReference>
<proteinExistence type="predicted"/>
<protein>
    <submittedName>
        <fullName evidence="2">Uncharacterized protein</fullName>
    </submittedName>
</protein>
<dbReference type="KEGG" id="dra:DR_A0110"/>
<name>Q9RZ44_DEIRA</name>
<gene>
    <name evidence="2" type="ordered locus">DR_A0110</name>
</gene>
<dbReference type="HOGENOM" id="CLU_536101_0_0_0"/>
<feature type="region of interest" description="Disordered" evidence="1">
    <location>
        <begin position="302"/>
        <end position="323"/>
    </location>
</feature>
<dbReference type="EMBL" id="AE001825">
    <property type="protein sequence ID" value="AAF12326.1"/>
    <property type="molecule type" value="Genomic_DNA"/>
</dbReference>
<accession>Q9RZ44</accession>
<feature type="compositionally biased region" description="Gly residues" evidence="1">
    <location>
        <begin position="303"/>
        <end position="313"/>
    </location>
</feature>
<keyword evidence="3" id="KW-1185">Reference proteome</keyword>
<organism evidence="2 3">
    <name type="scientific">Deinococcus radiodurans (strain ATCC 13939 / DSM 20539 / JCM 16871 / CCUG 27074 / LMG 4051 / NBRC 15346 / NCIMB 9279 / VKM B-1422 / R1)</name>
    <dbReference type="NCBI Taxonomy" id="243230"/>
    <lineage>
        <taxon>Bacteria</taxon>
        <taxon>Thermotogati</taxon>
        <taxon>Deinococcota</taxon>
        <taxon>Deinococci</taxon>
        <taxon>Deinococcales</taxon>
        <taxon>Deinococcaceae</taxon>
        <taxon>Deinococcus</taxon>
    </lineage>
</organism>
<dbReference type="STRING" id="243230.DR_A0110"/>
<dbReference type="PIR" id="H75605">
    <property type="entry name" value="H75605"/>
</dbReference>
<dbReference type="PaxDb" id="243230-DR_A0110"/>
<evidence type="ECO:0000313" key="2">
    <source>
        <dbReference type="EMBL" id="AAF12326.1"/>
    </source>
</evidence>
<sequence length="508" mass="54549">MQIRDTTGMMLTALGWGAPSSDEIISAEFTYGGAGTCQSATIRPVNTYAGGRAANWEFRLGGWQVFQGIPDGISDADGQLAQISLMAPHRPRLGGLGESLAGVQAGPFETLSAALERELGSMPEADIGIRPDGTEVAEVPGGGGSVGADETYEVRYIGPAYPDAVTDAVFDPGDGWRKYAYKRDCPPYALRRTASAKADPAIITKEETGVPVTRVGGYSSPVTTGEVTHYFSDLIEADGVERMYAEKDSTKTETVSDVGNWTFSTPKDTDVRRNQKVKVRCPFLVTAIAAYPPPVPVVFVSNTGGGDSGGGSGETPDPIKPAPTNEELAQRLDAAENRVFRIERQTQAADETRRTPRGTPRFGELKLLISLYLMGDDGDQVLDTTAHVFKEQDIALEQAVSFEVGKVGEGANFRVRYELIEQDTGRSLTIAFRPLEVAIEYTAPNVEGVQMPEGWEKPFVTEARHEVRVPGWHIPPLTVLGQPAASAVVTWNRGECSTLITTGALGYG</sequence>
<evidence type="ECO:0000256" key="1">
    <source>
        <dbReference type="SAM" id="MobiDB-lite"/>
    </source>
</evidence>